<accession>A0ABM9PHU7</accession>
<evidence type="ECO:0000313" key="2">
    <source>
        <dbReference type="Proteomes" id="UP001497602"/>
    </source>
</evidence>
<gene>
    <name evidence="1" type="ORF">T190115A13A_130050</name>
</gene>
<keyword evidence="2" id="KW-1185">Reference proteome</keyword>
<reference evidence="1 2" key="1">
    <citation type="submission" date="2024-05" db="EMBL/GenBank/DDBJ databases">
        <authorList>
            <person name="Duchaud E."/>
        </authorList>
    </citation>
    <scope>NUCLEOTIDE SEQUENCE [LARGE SCALE GENOMIC DNA]</scope>
    <source>
        <strain evidence="1">Ena-SAMPLE-TAB-13-05-2024-13:56:06:370-140305</strain>
    </source>
</reference>
<evidence type="ECO:0000313" key="1">
    <source>
        <dbReference type="EMBL" id="CAL2105175.1"/>
    </source>
</evidence>
<dbReference type="Gene3D" id="2.30.110.10">
    <property type="entry name" value="Electron Transport, Fmn-binding Protein, Chain A"/>
    <property type="match status" value="1"/>
</dbReference>
<dbReference type="SUPFAM" id="SSF50475">
    <property type="entry name" value="FMN-binding split barrel"/>
    <property type="match status" value="1"/>
</dbReference>
<comment type="caution">
    <text evidence="1">The sequence shown here is derived from an EMBL/GenBank/DDBJ whole genome shotgun (WGS) entry which is preliminary data.</text>
</comment>
<dbReference type="EMBL" id="CAXJRC010000004">
    <property type="protein sequence ID" value="CAL2105175.1"/>
    <property type="molecule type" value="Genomic_DNA"/>
</dbReference>
<protein>
    <submittedName>
        <fullName evidence="1">Pyridoxamine 5'-phosphate oxidase family protein</fullName>
    </submittedName>
</protein>
<sequence>MIIDLQKNWVSIKEHFKKSRNENMFVSIASVNANNEPTVTPIGSLFLNDNQTGFYFEKFAAKLKSNCQTNKKICILAVNNNKWFWIKSLFTGEFSSYPGIKLYGELGEKRKALPKEEQAMQRRVRTAKMLKGHDYLWKEMCQIREIKFTKAEKINLGRMTKDL</sequence>
<dbReference type="RefSeq" id="WP_348736988.1">
    <property type="nucleotide sequence ID" value="NZ_CAXJRC010000004.1"/>
</dbReference>
<dbReference type="InterPro" id="IPR012349">
    <property type="entry name" value="Split_barrel_FMN-bd"/>
</dbReference>
<proteinExistence type="predicted"/>
<dbReference type="Proteomes" id="UP001497602">
    <property type="component" value="Unassembled WGS sequence"/>
</dbReference>
<organism evidence="1 2">
    <name type="scientific">Tenacibaculum vairaonense</name>
    <dbReference type="NCBI Taxonomy" id="3137860"/>
    <lineage>
        <taxon>Bacteria</taxon>
        <taxon>Pseudomonadati</taxon>
        <taxon>Bacteroidota</taxon>
        <taxon>Flavobacteriia</taxon>
        <taxon>Flavobacteriales</taxon>
        <taxon>Flavobacteriaceae</taxon>
        <taxon>Tenacibaculum</taxon>
    </lineage>
</organism>
<name>A0ABM9PHU7_9FLAO</name>